<dbReference type="PANTHER" id="PTHR45947:SF13">
    <property type="entry name" value="TRANSFERASE"/>
    <property type="match status" value="1"/>
</dbReference>
<dbReference type="AlphaFoldDB" id="A0AAW6MBR3"/>
<feature type="domain" description="Glycosyl transferase family 1" evidence="1">
    <location>
        <begin position="237"/>
        <end position="360"/>
    </location>
</feature>
<dbReference type="InterPro" id="IPR028098">
    <property type="entry name" value="Glyco_trans_4-like_N"/>
</dbReference>
<evidence type="ECO:0000259" key="2">
    <source>
        <dbReference type="Pfam" id="PF13439"/>
    </source>
</evidence>
<sequence length="407" mass="46671">MKQFIPIMNRLKILIVSKFLYARGGAETYAISLGEMLKMHNHEVRFFSMSYPENINVNENEYFVKEVSFFQSSLNAKLKAALRVFGVGVKRNYEKILDDFQPDVIHLNNIHSYLSPIVAELAHKRGIKVIWTVHDYKLICPTYSFLCQGKPCEACIENKYSVISRKCMKNSLLASLLAWGEIMYWNKGRLSRWTDAFICPSNFMAQKMMQGGYPANKLHVIYNFIDSGKVKLISELSSEERELAYVYLGRLSKEKGIEELLKVAEQLPYKLYIAGRGPLEDILKQKYSSDNIKFVGHLSAEKIIKLFKKVQFSVIPSICYENNPLSAIESLCCGTPVCGRRIGGIPELLEKDADNRLFSNEVELITSLSDMFISSSEVDRQKLSLTSCERFSAELYYRKWLEVVQSI</sequence>
<evidence type="ECO:0000313" key="4">
    <source>
        <dbReference type="Proteomes" id="UP001221924"/>
    </source>
</evidence>
<dbReference type="Pfam" id="PF00534">
    <property type="entry name" value="Glycos_transf_1"/>
    <property type="match status" value="1"/>
</dbReference>
<comment type="caution">
    <text evidence="3">The sequence shown here is derived from an EMBL/GenBank/DDBJ whole genome shotgun (WGS) entry which is preliminary data.</text>
</comment>
<dbReference type="GO" id="GO:0016757">
    <property type="term" value="F:glycosyltransferase activity"/>
    <property type="evidence" value="ECO:0007669"/>
    <property type="project" value="UniProtKB-KW"/>
</dbReference>
<dbReference type="Gene3D" id="3.40.50.2000">
    <property type="entry name" value="Glycogen Phosphorylase B"/>
    <property type="match status" value="2"/>
</dbReference>
<dbReference type="RefSeq" id="WP_259029035.1">
    <property type="nucleotide sequence ID" value="NZ_JANUNF010000001.1"/>
</dbReference>
<organism evidence="3 4">
    <name type="scientific">Bacteroides cellulosilyticus</name>
    <dbReference type="NCBI Taxonomy" id="246787"/>
    <lineage>
        <taxon>Bacteria</taxon>
        <taxon>Pseudomonadati</taxon>
        <taxon>Bacteroidota</taxon>
        <taxon>Bacteroidia</taxon>
        <taxon>Bacteroidales</taxon>
        <taxon>Bacteroidaceae</taxon>
        <taxon>Bacteroides</taxon>
    </lineage>
</organism>
<keyword evidence="3" id="KW-0328">Glycosyltransferase</keyword>
<dbReference type="InterPro" id="IPR001296">
    <property type="entry name" value="Glyco_trans_1"/>
</dbReference>
<dbReference type="InterPro" id="IPR050194">
    <property type="entry name" value="Glycosyltransferase_grp1"/>
</dbReference>
<dbReference type="SUPFAM" id="SSF53756">
    <property type="entry name" value="UDP-Glycosyltransferase/glycogen phosphorylase"/>
    <property type="match status" value="1"/>
</dbReference>
<dbReference type="EMBL" id="JARFID010000048">
    <property type="protein sequence ID" value="MDE8697443.1"/>
    <property type="molecule type" value="Genomic_DNA"/>
</dbReference>
<evidence type="ECO:0000313" key="3">
    <source>
        <dbReference type="EMBL" id="MDE8697443.1"/>
    </source>
</evidence>
<name>A0AAW6MBR3_9BACE</name>
<dbReference type="EC" id="2.4.-.-" evidence="3"/>
<proteinExistence type="predicted"/>
<dbReference type="Proteomes" id="UP001221924">
    <property type="component" value="Unassembled WGS sequence"/>
</dbReference>
<dbReference type="PANTHER" id="PTHR45947">
    <property type="entry name" value="SULFOQUINOVOSYL TRANSFERASE SQD2"/>
    <property type="match status" value="1"/>
</dbReference>
<gene>
    <name evidence="3" type="ORF">PZH42_25410</name>
</gene>
<evidence type="ECO:0000259" key="1">
    <source>
        <dbReference type="Pfam" id="PF00534"/>
    </source>
</evidence>
<feature type="domain" description="Glycosyltransferase subfamily 4-like N-terminal" evidence="2">
    <location>
        <begin position="24"/>
        <end position="227"/>
    </location>
</feature>
<keyword evidence="3" id="KW-0808">Transferase</keyword>
<accession>A0AAW6MBR3</accession>
<reference evidence="3" key="1">
    <citation type="submission" date="2023-03" db="EMBL/GenBank/DDBJ databases">
        <title>DFI Biobank Strains.</title>
        <authorList>
            <person name="Mostad J."/>
            <person name="Paddock L."/>
            <person name="Medina S."/>
            <person name="Waligurski E."/>
            <person name="Barat B."/>
            <person name="Smith R."/>
            <person name="Burgo V."/>
            <person name="Metcalfe C."/>
            <person name="Woodson C."/>
            <person name="Sundararajan A."/>
            <person name="Ramaswamy R."/>
            <person name="Lin H."/>
            <person name="Pamer E.G."/>
        </authorList>
    </citation>
    <scope>NUCLEOTIDE SEQUENCE</scope>
    <source>
        <strain evidence="3">DFI.9.5</strain>
    </source>
</reference>
<dbReference type="Pfam" id="PF13439">
    <property type="entry name" value="Glyco_transf_4"/>
    <property type="match status" value="1"/>
</dbReference>
<protein>
    <submittedName>
        <fullName evidence="3">Glycosyltransferase</fullName>
        <ecNumber evidence="3">2.4.-.-</ecNumber>
    </submittedName>
</protein>